<evidence type="ECO:0000313" key="2">
    <source>
        <dbReference type="Proteomes" id="UP000238071"/>
    </source>
</evidence>
<dbReference type="Proteomes" id="UP000238071">
    <property type="component" value="Unassembled WGS sequence"/>
</dbReference>
<gene>
    <name evidence="1" type="ORF">B0F88_105180</name>
</gene>
<comment type="caution">
    <text evidence="1">The sequence shown here is derived from an EMBL/GenBank/DDBJ whole genome shotgun (WGS) entry which is preliminary data.</text>
</comment>
<organism evidence="1 2">
    <name type="scientific">Methylobacter tundripaludum</name>
    <dbReference type="NCBI Taxonomy" id="173365"/>
    <lineage>
        <taxon>Bacteria</taxon>
        <taxon>Pseudomonadati</taxon>
        <taxon>Pseudomonadota</taxon>
        <taxon>Gammaproteobacteria</taxon>
        <taxon>Methylococcales</taxon>
        <taxon>Methylococcaceae</taxon>
        <taxon>Methylobacter</taxon>
    </lineage>
</organism>
<evidence type="ECO:0000313" key="1">
    <source>
        <dbReference type="EMBL" id="PPK72068.1"/>
    </source>
</evidence>
<protein>
    <submittedName>
        <fullName evidence="1">Uncharacterized protein</fullName>
    </submittedName>
</protein>
<dbReference type="AlphaFoldDB" id="A0A2S6H3K0"/>
<reference evidence="1 2" key="1">
    <citation type="submission" date="2018-02" db="EMBL/GenBank/DDBJ databases">
        <title>Subsurface microbial communities from deep shales in Ohio and West Virginia, USA.</title>
        <authorList>
            <person name="Wrighton K."/>
        </authorList>
    </citation>
    <scope>NUCLEOTIDE SEQUENCE [LARGE SCALE GENOMIC DNA]</scope>
    <source>
        <strain evidence="1 2">OWC-G53F</strain>
    </source>
</reference>
<keyword evidence="2" id="KW-1185">Reference proteome</keyword>
<accession>A0A2S6H3K0</accession>
<name>A0A2S6H3K0_9GAMM</name>
<proteinExistence type="predicted"/>
<sequence length="48" mass="5686">MSFMLFVVIAYIKLCIFVNPPYPCSIMKFANLLVTHNRAYDYHDFSNH</sequence>
<dbReference type="EMBL" id="PTIY01000005">
    <property type="protein sequence ID" value="PPK72068.1"/>
    <property type="molecule type" value="Genomic_DNA"/>
</dbReference>